<dbReference type="PIRSF" id="PIRSF001021">
    <property type="entry name" value="Alph-amls_thrmst"/>
    <property type="match status" value="1"/>
</dbReference>
<evidence type="ECO:0000256" key="4">
    <source>
        <dbReference type="ARBA" id="ARBA00022801"/>
    </source>
</evidence>
<dbReference type="EMBL" id="FJMZ01000031">
    <property type="protein sequence ID" value="CZQ98426.1"/>
    <property type="molecule type" value="Genomic_DNA"/>
</dbReference>
<dbReference type="SUPFAM" id="SSF51445">
    <property type="entry name" value="(Trans)glycosidases"/>
    <property type="match status" value="1"/>
</dbReference>
<proteinExistence type="inferred from homology"/>
<dbReference type="NCBIfam" id="NF006969">
    <property type="entry name" value="PRK09441.1-2"/>
    <property type="match status" value="1"/>
</dbReference>
<dbReference type="SUPFAM" id="SSF51011">
    <property type="entry name" value="Glycosyl hydrolase domain"/>
    <property type="match status" value="1"/>
</dbReference>
<dbReference type="GO" id="GO:0005975">
    <property type="term" value="P:carbohydrate metabolic process"/>
    <property type="evidence" value="ECO:0007669"/>
    <property type="project" value="InterPro"/>
</dbReference>
<feature type="binding site" evidence="8">
    <location>
        <position position="227"/>
    </location>
    <ligand>
        <name>Ca(2+)</name>
        <dbReference type="ChEBI" id="CHEBI:29108"/>
        <label>1</label>
    </ligand>
</feature>
<dbReference type="EMBL" id="FOQC01000024">
    <property type="protein sequence ID" value="SFH90288.1"/>
    <property type="molecule type" value="Genomic_DNA"/>
</dbReference>
<feature type="binding site" evidence="8">
    <location>
        <position position="221"/>
    </location>
    <ligand>
        <name>Ca(2+)</name>
        <dbReference type="ChEBI" id="CHEBI:29108"/>
        <label>1</label>
    </ligand>
</feature>
<dbReference type="InterPro" id="IPR013780">
    <property type="entry name" value="Glyco_hydro_b"/>
</dbReference>
<protein>
    <submittedName>
        <fullName evidence="11 12">Alpha-amylase</fullName>
    </submittedName>
</protein>
<dbReference type="InterPro" id="IPR017853">
    <property type="entry name" value="GH"/>
</dbReference>
<dbReference type="Gene3D" id="2.60.40.1180">
    <property type="entry name" value="Golgi alpha-mannosidase II"/>
    <property type="match status" value="1"/>
</dbReference>
<dbReference type="InterPro" id="IPR015237">
    <property type="entry name" value="Alpha-amylase_C_pro"/>
</dbReference>
<evidence type="ECO:0000256" key="2">
    <source>
        <dbReference type="ARBA" id="ARBA00008061"/>
    </source>
</evidence>
<dbReference type="PRINTS" id="PR00110">
    <property type="entry name" value="ALPHAAMYLASE"/>
</dbReference>
<dbReference type="GO" id="GO:0005509">
    <property type="term" value="F:calcium ion binding"/>
    <property type="evidence" value="ECO:0007669"/>
    <property type="project" value="InterPro"/>
</dbReference>
<evidence type="ECO:0000256" key="5">
    <source>
        <dbReference type="ARBA" id="ARBA00023277"/>
    </source>
</evidence>
<gene>
    <name evidence="12" type="ORF">SAMN04488507_102414</name>
    <name evidence="11" type="ORF">TFLO_2312</name>
</gene>
<evidence type="ECO:0000256" key="9">
    <source>
        <dbReference type="RuleBase" id="RU003615"/>
    </source>
</evidence>
<reference evidence="12 14" key="2">
    <citation type="submission" date="2016-10" db="EMBL/GenBank/DDBJ databases">
        <authorList>
            <person name="Varghese N."/>
            <person name="Submissions S."/>
        </authorList>
    </citation>
    <scope>NUCLEOTIDE SEQUENCE [LARGE SCALE GENOMIC DNA]</scope>
    <source>
        <strain evidence="12 14">DSM 2094</strain>
    </source>
</reference>
<keyword evidence="13" id="KW-1185">Reference proteome</keyword>
<dbReference type="SMART" id="SM00642">
    <property type="entry name" value="Aamy"/>
    <property type="match status" value="1"/>
</dbReference>
<dbReference type="NCBIfam" id="NF006968">
    <property type="entry name" value="PRK09441.1-1"/>
    <property type="match status" value="1"/>
</dbReference>
<evidence type="ECO:0000313" key="11">
    <source>
        <dbReference type="EMBL" id="CZQ98426.1"/>
    </source>
</evidence>
<comment type="caution">
    <text evidence="12">The sequence shown here is derived from an EMBL/GenBank/DDBJ whole genome shotgun (WGS) entry which is preliminary data.</text>
</comment>
<dbReference type="GO" id="GO:0004556">
    <property type="term" value="F:alpha-amylase activity"/>
    <property type="evidence" value="ECO:0007669"/>
    <property type="project" value="InterPro"/>
</dbReference>
<evidence type="ECO:0000256" key="8">
    <source>
        <dbReference type="PIRSR" id="PIRSR001021-2"/>
    </source>
</evidence>
<organism evidence="12 14">
    <name type="scientific">Trichococcus flocculiformis</name>
    <dbReference type="NCBI Taxonomy" id="82803"/>
    <lineage>
        <taxon>Bacteria</taxon>
        <taxon>Bacillati</taxon>
        <taxon>Bacillota</taxon>
        <taxon>Bacilli</taxon>
        <taxon>Lactobacillales</taxon>
        <taxon>Carnobacteriaceae</taxon>
        <taxon>Trichococcus</taxon>
    </lineage>
</organism>
<dbReference type="Gene3D" id="3.20.20.80">
    <property type="entry name" value="Glycosidases"/>
    <property type="match status" value="1"/>
</dbReference>
<dbReference type="Pfam" id="PF09154">
    <property type="entry name" value="Alpha-amy_C_pro"/>
    <property type="match status" value="1"/>
</dbReference>
<keyword evidence="3 8" id="KW-0479">Metal-binding</keyword>
<evidence type="ECO:0000256" key="3">
    <source>
        <dbReference type="ARBA" id="ARBA00022723"/>
    </source>
</evidence>
<comment type="cofactor">
    <cofactor evidence="1">
        <name>Ca(2+)</name>
        <dbReference type="ChEBI" id="CHEBI:29108"/>
    </cofactor>
</comment>
<evidence type="ECO:0000259" key="10">
    <source>
        <dbReference type="SMART" id="SM00642"/>
    </source>
</evidence>
<keyword evidence="5" id="KW-0119">Carbohydrate metabolism</keyword>
<evidence type="ECO:0000256" key="7">
    <source>
        <dbReference type="PIRSR" id="PIRSR001021-1"/>
    </source>
</evidence>
<feature type="active site" description="Proton donor" evidence="7">
    <location>
        <position position="288"/>
    </location>
</feature>
<dbReference type="Gene3D" id="2.40.30.140">
    <property type="match status" value="1"/>
</dbReference>
<evidence type="ECO:0000313" key="12">
    <source>
        <dbReference type="EMBL" id="SFH90288.1"/>
    </source>
</evidence>
<feature type="binding site" evidence="8">
    <location>
        <position position="262"/>
    </location>
    <ligand>
        <name>Ca(2+)</name>
        <dbReference type="ChEBI" id="CHEBI:29108"/>
        <label>1</label>
    </ligand>
</feature>
<dbReference type="Pfam" id="PF00128">
    <property type="entry name" value="Alpha-amylase"/>
    <property type="match status" value="1"/>
</dbReference>
<reference evidence="11 13" key="1">
    <citation type="submission" date="2016-02" db="EMBL/GenBank/DDBJ databases">
        <authorList>
            <person name="Strepis N."/>
        </authorList>
    </citation>
    <scope>NUCLEOTIDE SEQUENCE [LARGE SCALE GENOMIC DNA]</scope>
    <source>
        <strain evidence="11">Trichococcus flocculiformis</strain>
    </source>
</reference>
<dbReference type="InterPro" id="IPR006047">
    <property type="entry name" value="GH13_cat_dom"/>
</dbReference>
<dbReference type="CDD" id="cd11318">
    <property type="entry name" value="AmyAc_bac_fung_AmyA"/>
    <property type="match status" value="1"/>
</dbReference>
<dbReference type="PANTHER" id="PTHR43447">
    <property type="entry name" value="ALPHA-AMYLASE"/>
    <property type="match status" value="1"/>
</dbReference>
<feature type="binding site" evidence="8">
    <location>
        <position position="229"/>
    </location>
    <ligand>
        <name>Ca(2+)</name>
        <dbReference type="ChEBI" id="CHEBI:29108"/>
        <label>2</label>
    </ligand>
</feature>
<evidence type="ECO:0000256" key="6">
    <source>
        <dbReference type="ARBA" id="ARBA00023295"/>
    </source>
</evidence>
<name>A0AB38BIX1_9LACT</name>
<evidence type="ECO:0000313" key="14">
    <source>
        <dbReference type="Proteomes" id="UP000199686"/>
    </source>
</evidence>
<dbReference type="Proteomes" id="UP000195947">
    <property type="component" value="Unassembled WGS sequence"/>
</dbReference>
<sequence length="521" mass="59740">MRIAKSILWTTTKLNRMKGSDRMAGNGLMMQYFEWYLDDDDGQLWNRLKEDAKHLKELGITAVWTPPAYKATGTNDTGYGVYDLYDLGEFDQKGAVRTKYGTKAEYLAAIEALHAEGIAVYADVVLNHKAGADETERFLAYEVNPDNRQEKESKSYEIEGWTKFTFPGRGDKYSDFKWSWEHFTGTDFNNENGKEAIYMIKGFEKGWAENESVDSEYGNYDYLMYADIDYGHPAVVEEVKKWADWYIKETGVDGFRLDAVKHINDQFVQDFVETIRAQHGDDFYVVGEYWKYKYGAIKEYLEATDYTFDLFDVALHQNFHVASQQGKDYDLRELFKQTLVAKNPTHAVTFVDNHDSQPDQALQSFVEPWFKPLAYGVTLLREQGFPCLFYGDYYGIKGANPINGQKTFLDKLLYLRANHAYGEQRDYFDHGNCVGWTRLGNEEHPYGLATVLSNSEEGFKDMYVGEQYAGQTFADYTGNREDKVEIGEDGNGRFPVNAGSISVWVKDAISPEEAFDADAVE</sequence>
<evidence type="ECO:0000256" key="1">
    <source>
        <dbReference type="ARBA" id="ARBA00001913"/>
    </source>
</evidence>
<accession>A0AB38BIX1</accession>
<feature type="binding site" evidence="8">
    <location>
        <position position="127"/>
    </location>
    <ligand>
        <name>Ca(2+)</name>
        <dbReference type="ChEBI" id="CHEBI:29108"/>
        <label>1</label>
    </ligand>
</feature>
<dbReference type="InterPro" id="IPR013776">
    <property type="entry name" value="A-amylase_thermo"/>
</dbReference>
<feature type="active site" description="Nucleophile" evidence="7">
    <location>
        <position position="258"/>
    </location>
</feature>
<evidence type="ECO:0000313" key="13">
    <source>
        <dbReference type="Proteomes" id="UP000195947"/>
    </source>
</evidence>
<keyword evidence="4" id="KW-0378">Hydrolase</keyword>
<feature type="domain" description="Glycosyl hydrolase family 13 catalytic" evidence="10">
    <location>
        <begin position="27"/>
        <end position="416"/>
    </location>
</feature>
<dbReference type="InterPro" id="IPR006046">
    <property type="entry name" value="Alpha_amylase"/>
</dbReference>
<dbReference type="Proteomes" id="UP000199686">
    <property type="component" value="Unassembled WGS sequence"/>
</dbReference>
<comment type="similarity">
    <text evidence="2 9">Belongs to the glycosyl hydrolase 13 family.</text>
</comment>
<dbReference type="AlphaFoldDB" id="A0AB38BIX1"/>
<keyword evidence="8" id="KW-0106">Calcium</keyword>
<keyword evidence="6" id="KW-0326">Glycosidase</keyword>